<dbReference type="Proteomes" id="UP000186230">
    <property type="component" value="Chromosome"/>
</dbReference>
<keyword evidence="3" id="KW-1185">Reference proteome</keyword>
<proteinExistence type="predicted"/>
<name>A0A1L7I2E2_9FLAO</name>
<reference evidence="2 3" key="1">
    <citation type="submission" date="2016-07" db="EMBL/GenBank/DDBJ databases">
        <title>Multi-omics approach to identify versatile polysaccharide utilization systems of a marine flavobacterium Gramella flava.</title>
        <authorList>
            <person name="Tang K."/>
        </authorList>
    </citation>
    <scope>NUCLEOTIDE SEQUENCE [LARGE SCALE GENOMIC DNA]</scope>
    <source>
        <strain evidence="2 3">JLT2011</strain>
    </source>
</reference>
<dbReference type="OrthoDB" id="4762429at2"/>
<dbReference type="EMBL" id="CP016359">
    <property type="protein sequence ID" value="APU67751.1"/>
    <property type="molecule type" value="Genomic_DNA"/>
</dbReference>
<evidence type="ECO:0000313" key="3">
    <source>
        <dbReference type="Proteomes" id="UP000186230"/>
    </source>
</evidence>
<dbReference type="AlphaFoldDB" id="A0A1L7I2E2"/>
<dbReference type="Pfam" id="PF10546">
    <property type="entry name" value="P63C"/>
    <property type="match status" value="1"/>
</dbReference>
<evidence type="ECO:0000313" key="2">
    <source>
        <dbReference type="EMBL" id="APU67751.1"/>
    </source>
</evidence>
<gene>
    <name evidence="2" type="ORF">GRFL_1027</name>
</gene>
<protein>
    <recommendedName>
        <fullName evidence="1">Bacteriophage Mx8 p63 C-terminal domain-containing protein</fullName>
    </recommendedName>
</protein>
<organism evidence="2 3">
    <name type="scientific">Christiangramia flava JLT2011</name>
    <dbReference type="NCBI Taxonomy" id="1229726"/>
    <lineage>
        <taxon>Bacteria</taxon>
        <taxon>Pseudomonadati</taxon>
        <taxon>Bacteroidota</taxon>
        <taxon>Flavobacteriia</taxon>
        <taxon>Flavobacteriales</taxon>
        <taxon>Flavobacteriaceae</taxon>
        <taxon>Christiangramia</taxon>
    </lineage>
</organism>
<evidence type="ECO:0000259" key="1">
    <source>
        <dbReference type="Pfam" id="PF10546"/>
    </source>
</evidence>
<dbReference type="KEGG" id="gfl:GRFL_1027"/>
<dbReference type="InterPro" id="IPR018874">
    <property type="entry name" value="Phage_Mx8_p63_C"/>
</dbReference>
<feature type="domain" description="Bacteriophage Mx8 p63 C-terminal" evidence="1">
    <location>
        <begin position="1"/>
        <end position="62"/>
    </location>
</feature>
<dbReference type="STRING" id="1229726.GRFL_1027"/>
<sequence>MFRLNNWEFKGVISEKPWQAGRFTNEIIYYRFSQEVLPILRIVNPCVIPGLRKHKHHQFLTPGARIELSRFISEATDVMKQFNDWDSFRIEYCKRYNVPYQLKFQL</sequence>
<accession>A0A1L7I2E2</accession>